<reference evidence="4" key="4">
    <citation type="journal article" date="2015" name="G3 (Bethesda)">
        <title>Genome sequences of three phytopathogenic species of the Magnaporthaceae family of fungi.</title>
        <authorList>
            <person name="Okagaki L.H."/>
            <person name="Nunes C.C."/>
            <person name="Sailsbery J."/>
            <person name="Clay B."/>
            <person name="Brown D."/>
            <person name="John T."/>
            <person name="Oh Y."/>
            <person name="Young N."/>
            <person name="Fitzgerald M."/>
            <person name="Haas B.J."/>
            <person name="Zeng Q."/>
            <person name="Young S."/>
            <person name="Adiconis X."/>
            <person name="Fan L."/>
            <person name="Levin J.Z."/>
            <person name="Mitchell T.K."/>
            <person name="Okubara P.A."/>
            <person name="Farman M.L."/>
            <person name="Kohn L.M."/>
            <person name="Birren B."/>
            <person name="Ma L.-J."/>
            <person name="Dean R.A."/>
        </authorList>
    </citation>
    <scope>NUCLEOTIDE SEQUENCE</scope>
    <source>
        <strain evidence="4">R3-111a-1</strain>
    </source>
</reference>
<feature type="domain" description="Amidohydrolase 3" evidence="2">
    <location>
        <begin position="79"/>
        <end position="607"/>
    </location>
</feature>
<gene>
    <name evidence="4" type="primary">20343807</name>
    <name evidence="3" type="ORF">GGTG_03349</name>
</gene>
<dbReference type="InterPro" id="IPR011059">
    <property type="entry name" value="Metal-dep_hydrolase_composite"/>
</dbReference>
<proteinExistence type="predicted"/>
<dbReference type="OrthoDB" id="194468at2759"/>
<dbReference type="HOGENOM" id="CLU_009942_6_1_1"/>
<dbReference type="VEuPathDB" id="FungiDB:GGTG_03349"/>
<dbReference type="PANTHER" id="PTHR22642">
    <property type="entry name" value="IMIDAZOLONEPROPIONASE"/>
    <property type="match status" value="1"/>
</dbReference>
<dbReference type="SUPFAM" id="SSF51556">
    <property type="entry name" value="Metallo-dependent hydrolases"/>
    <property type="match status" value="1"/>
</dbReference>
<evidence type="ECO:0000256" key="1">
    <source>
        <dbReference type="SAM" id="SignalP"/>
    </source>
</evidence>
<dbReference type="STRING" id="644352.J3NPZ1"/>
<name>J3NPZ1_GAET3</name>
<reference evidence="3" key="2">
    <citation type="submission" date="2010-07" db="EMBL/GenBank/DDBJ databases">
        <authorList>
            <consortium name="The Broad Institute Genome Sequencing Platform"/>
            <consortium name="Broad Institute Genome Sequencing Center for Infectious Disease"/>
            <person name="Ma L.-J."/>
            <person name="Dead R."/>
            <person name="Young S."/>
            <person name="Zeng Q."/>
            <person name="Koehrsen M."/>
            <person name="Alvarado L."/>
            <person name="Berlin A."/>
            <person name="Chapman S.B."/>
            <person name="Chen Z."/>
            <person name="Freedman E."/>
            <person name="Gellesch M."/>
            <person name="Goldberg J."/>
            <person name="Griggs A."/>
            <person name="Gujja S."/>
            <person name="Heilman E.R."/>
            <person name="Heiman D."/>
            <person name="Hepburn T."/>
            <person name="Howarth C."/>
            <person name="Jen D."/>
            <person name="Larson L."/>
            <person name="Mehta T."/>
            <person name="Neiman D."/>
            <person name="Pearson M."/>
            <person name="Roberts A."/>
            <person name="Saif S."/>
            <person name="Shea T."/>
            <person name="Shenoy N."/>
            <person name="Sisk P."/>
            <person name="Stolte C."/>
            <person name="Sykes S."/>
            <person name="Walk T."/>
            <person name="White J."/>
            <person name="Yandava C."/>
            <person name="Haas B."/>
            <person name="Nusbaum C."/>
            <person name="Birren B."/>
        </authorList>
    </citation>
    <scope>NUCLEOTIDE SEQUENCE</scope>
    <source>
        <strain evidence="3">R3-111a-1</strain>
    </source>
</reference>
<dbReference type="GO" id="GO:0016810">
    <property type="term" value="F:hydrolase activity, acting on carbon-nitrogen (but not peptide) bonds"/>
    <property type="evidence" value="ECO:0007669"/>
    <property type="project" value="InterPro"/>
</dbReference>
<dbReference type="InterPro" id="IPR033932">
    <property type="entry name" value="YtcJ-like"/>
</dbReference>
<dbReference type="RefSeq" id="XP_009219392.1">
    <property type="nucleotide sequence ID" value="XM_009221128.1"/>
</dbReference>
<dbReference type="GeneID" id="20343807"/>
<protein>
    <submittedName>
        <fullName evidence="3">Amidohydrolase 3</fullName>
    </submittedName>
</protein>
<dbReference type="Pfam" id="PF07969">
    <property type="entry name" value="Amidohydro_3"/>
    <property type="match status" value="1"/>
</dbReference>
<reference evidence="3" key="3">
    <citation type="submission" date="2010-09" db="EMBL/GenBank/DDBJ databases">
        <title>Annotation of Gaeumannomyces graminis var. tritici R3-111a-1.</title>
        <authorList>
            <consortium name="The Broad Institute Genome Sequencing Platform"/>
            <person name="Ma L.-J."/>
            <person name="Dead R."/>
            <person name="Young S.K."/>
            <person name="Zeng Q."/>
            <person name="Gargeya S."/>
            <person name="Fitzgerald M."/>
            <person name="Haas B."/>
            <person name="Abouelleil A."/>
            <person name="Alvarado L."/>
            <person name="Arachchi H.M."/>
            <person name="Berlin A."/>
            <person name="Brown A."/>
            <person name="Chapman S.B."/>
            <person name="Chen Z."/>
            <person name="Dunbar C."/>
            <person name="Freedman E."/>
            <person name="Gearin G."/>
            <person name="Gellesch M."/>
            <person name="Goldberg J."/>
            <person name="Griggs A."/>
            <person name="Gujja S."/>
            <person name="Heiman D."/>
            <person name="Howarth C."/>
            <person name="Larson L."/>
            <person name="Lui A."/>
            <person name="MacDonald P.J.P."/>
            <person name="Mehta T."/>
            <person name="Montmayeur A."/>
            <person name="Murphy C."/>
            <person name="Neiman D."/>
            <person name="Pearson M."/>
            <person name="Priest M."/>
            <person name="Roberts A."/>
            <person name="Saif S."/>
            <person name="Shea T."/>
            <person name="Shenoy N."/>
            <person name="Sisk P."/>
            <person name="Stolte C."/>
            <person name="Sykes S."/>
            <person name="Yandava C."/>
            <person name="Wortman J."/>
            <person name="Nusbaum C."/>
            <person name="Birren B."/>
        </authorList>
    </citation>
    <scope>NUCLEOTIDE SEQUENCE</scope>
    <source>
        <strain evidence="3">R3-111a-1</strain>
    </source>
</reference>
<keyword evidence="1" id="KW-0732">Signal</keyword>
<dbReference type="eggNOG" id="ENOG502S2A5">
    <property type="taxonomic scope" value="Eukaryota"/>
</dbReference>
<accession>J3NPZ1</accession>
<sequence>MAFGNLLTSPQVLLVAGLAAFAQAKPCKARVDRVFRNGTIHTLDKAGSTFSAMVVTDGRITHLGSDDEVAAHIGNNTTVIELGGRVVIPGLVDSHMHVQSGGEFLLKCNLNYQALSMEELLAHVQECIEADRDTKESPNQWIEVVNMDYPSLISRSGGQTKTDLDRLKTVRPVMVRSSDFHTVFANSHALALSNITAATPDPSNGKIERIGHTQEPSGILQDDAYKMLAGPNPPTEEDSMMALRAAMKLLREEGITTFQDAAAQLNMAPLYQKLKDEGNLTSRVYFDYRLDQPATIGAVDAYVAEVKAALTARHDPAPLGPAPTLKWQAVKLFLDGVITYPSLTAAVLEPYLVPVNMSDLSGEWVSDPGTLVDPYWTPEILNKALEGLFLAGIDVQMHADADLAVRIALDAAEAFRAKHPDFTDFRLGVAHDEISDPADWPRFAELGVDAIMSFQWSQPSSFYLPDNWRSLGKERFENRLQAYREIVDAGRPITYGSDWPIDPLDEFLALKIGATRSGDPLNPNSPAAQGFPFNGTLAGKTLTRDMAIRAITNRGASFLRADDSIGSLEVGKLADAVVLENDYFSVPEEELGRNRALLTMVGGDVLYVADGADFGPGVVAKFPNSDARSHAVARRSIGGFGGKGLTEDQKAHVAALRVRGVCNHGKHGHM</sequence>
<dbReference type="InterPro" id="IPR032466">
    <property type="entry name" value="Metal_Hydrolase"/>
</dbReference>
<reference evidence="5" key="1">
    <citation type="submission" date="2010-07" db="EMBL/GenBank/DDBJ databases">
        <title>The genome sequence of Gaeumannomyces graminis var. tritici strain R3-111a-1.</title>
        <authorList>
            <consortium name="The Broad Institute Genome Sequencing Platform"/>
            <person name="Ma L.-J."/>
            <person name="Dead R."/>
            <person name="Young S."/>
            <person name="Zeng Q."/>
            <person name="Koehrsen M."/>
            <person name="Alvarado L."/>
            <person name="Berlin A."/>
            <person name="Chapman S.B."/>
            <person name="Chen Z."/>
            <person name="Freedman E."/>
            <person name="Gellesch M."/>
            <person name="Goldberg J."/>
            <person name="Griggs A."/>
            <person name="Gujja S."/>
            <person name="Heilman E.R."/>
            <person name="Heiman D."/>
            <person name="Hepburn T."/>
            <person name="Howarth C."/>
            <person name="Jen D."/>
            <person name="Larson L."/>
            <person name="Mehta T."/>
            <person name="Neiman D."/>
            <person name="Pearson M."/>
            <person name="Roberts A."/>
            <person name="Saif S."/>
            <person name="Shea T."/>
            <person name="Shenoy N."/>
            <person name="Sisk P."/>
            <person name="Stolte C."/>
            <person name="Sykes S."/>
            <person name="Walk T."/>
            <person name="White J."/>
            <person name="Yandava C."/>
            <person name="Haas B."/>
            <person name="Nusbaum C."/>
            <person name="Birren B."/>
        </authorList>
    </citation>
    <scope>NUCLEOTIDE SEQUENCE [LARGE SCALE GENOMIC DNA]</scope>
    <source>
        <strain evidence="5">R3-111a-1</strain>
    </source>
</reference>
<dbReference type="CDD" id="cd01300">
    <property type="entry name" value="YtcJ_like"/>
    <property type="match status" value="1"/>
</dbReference>
<dbReference type="EnsemblFungi" id="EJT78247">
    <property type="protein sequence ID" value="EJT78247"/>
    <property type="gene ID" value="GGTG_03349"/>
</dbReference>
<evidence type="ECO:0000313" key="3">
    <source>
        <dbReference type="EMBL" id="EJT78247.1"/>
    </source>
</evidence>
<feature type="chain" id="PRO_5015094373" evidence="1">
    <location>
        <begin position="25"/>
        <end position="670"/>
    </location>
</feature>
<feature type="signal peptide" evidence="1">
    <location>
        <begin position="1"/>
        <end position="24"/>
    </location>
</feature>
<dbReference type="Proteomes" id="UP000006039">
    <property type="component" value="Unassembled WGS sequence"/>
</dbReference>
<keyword evidence="3" id="KW-0378">Hydrolase</keyword>
<evidence type="ECO:0000313" key="5">
    <source>
        <dbReference type="Proteomes" id="UP000006039"/>
    </source>
</evidence>
<evidence type="ECO:0000259" key="2">
    <source>
        <dbReference type="Pfam" id="PF07969"/>
    </source>
</evidence>
<evidence type="ECO:0000313" key="4">
    <source>
        <dbReference type="EnsemblFungi" id="EJT78247"/>
    </source>
</evidence>
<dbReference type="SUPFAM" id="SSF51338">
    <property type="entry name" value="Composite domain of metallo-dependent hydrolases"/>
    <property type="match status" value="1"/>
</dbReference>
<dbReference type="AlphaFoldDB" id="J3NPZ1"/>
<dbReference type="InterPro" id="IPR013108">
    <property type="entry name" value="Amidohydro_3"/>
</dbReference>
<dbReference type="Gene3D" id="3.20.20.140">
    <property type="entry name" value="Metal-dependent hydrolases"/>
    <property type="match status" value="1"/>
</dbReference>
<dbReference type="EMBL" id="GL385396">
    <property type="protein sequence ID" value="EJT78247.1"/>
    <property type="molecule type" value="Genomic_DNA"/>
</dbReference>
<organism evidence="3">
    <name type="scientific">Gaeumannomyces tritici (strain R3-111a-1)</name>
    <name type="common">Wheat and barley take-all root rot fungus</name>
    <name type="synonym">Gaeumannomyces graminis var. tritici</name>
    <dbReference type="NCBI Taxonomy" id="644352"/>
    <lineage>
        <taxon>Eukaryota</taxon>
        <taxon>Fungi</taxon>
        <taxon>Dikarya</taxon>
        <taxon>Ascomycota</taxon>
        <taxon>Pezizomycotina</taxon>
        <taxon>Sordariomycetes</taxon>
        <taxon>Sordariomycetidae</taxon>
        <taxon>Magnaporthales</taxon>
        <taxon>Magnaporthaceae</taxon>
        <taxon>Gaeumannomyces</taxon>
    </lineage>
</organism>
<reference evidence="4" key="5">
    <citation type="submission" date="2018-04" db="UniProtKB">
        <authorList>
            <consortium name="EnsemblFungi"/>
        </authorList>
    </citation>
    <scope>IDENTIFICATION</scope>
    <source>
        <strain evidence="4">R3-111a-1</strain>
    </source>
</reference>
<dbReference type="Gene3D" id="3.10.310.70">
    <property type="match status" value="1"/>
</dbReference>
<dbReference type="PANTHER" id="PTHR22642:SF2">
    <property type="entry name" value="PROTEIN LONG AFTER FAR-RED 3"/>
    <property type="match status" value="1"/>
</dbReference>
<keyword evidence="5" id="KW-1185">Reference proteome</keyword>
<dbReference type="Gene3D" id="2.30.40.10">
    <property type="entry name" value="Urease, subunit C, domain 1"/>
    <property type="match status" value="1"/>
</dbReference>